<gene>
    <name evidence="2" type="ORF">SAMN05421771_0334</name>
</gene>
<feature type="chain" id="PRO_5011544606" evidence="1">
    <location>
        <begin position="23"/>
        <end position="114"/>
    </location>
</feature>
<proteinExistence type="predicted"/>
<evidence type="ECO:0000313" key="3">
    <source>
        <dbReference type="Proteomes" id="UP000199024"/>
    </source>
</evidence>
<dbReference type="Proteomes" id="UP000199024">
    <property type="component" value="Unassembled WGS sequence"/>
</dbReference>
<dbReference type="RefSeq" id="WP_089836013.1">
    <property type="nucleotide sequence ID" value="NZ_FOZL01000001.1"/>
</dbReference>
<dbReference type="AlphaFoldDB" id="A0A1I6L6D9"/>
<name>A0A1I6L6D9_9BACT</name>
<evidence type="ECO:0000313" key="2">
    <source>
        <dbReference type="EMBL" id="SFR99055.1"/>
    </source>
</evidence>
<organism evidence="2 3">
    <name type="scientific">Granulicella pectinivorans</name>
    <dbReference type="NCBI Taxonomy" id="474950"/>
    <lineage>
        <taxon>Bacteria</taxon>
        <taxon>Pseudomonadati</taxon>
        <taxon>Acidobacteriota</taxon>
        <taxon>Terriglobia</taxon>
        <taxon>Terriglobales</taxon>
        <taxon>Acidobacteriaceae</taxon>
        <taxon>Granulicella</taxon>
    </lineage>
</organism>
<reference evidence="2 3" key="1">
    <citation type="submission" date="2016-10" db="EMBL/GenBank/DDBJ databases">
        <authorList>
            <person name="de Groot N.N."/>
        </authorList>
    </citation>
    <scope>NUCLEOTIDE SEQUENCE [LARGE SCALE GENOMIC DNA]</scope>
    <source>
        <strain evidence="2 3">DSM 21001</strain>
    </source>
</reference>
<dbReference type="PROSITE" id="PS51318">
    <property type="entry name" value="TAT"/>
    <property type="match status" value="1"/>
</dbReference>
<dbReference type="Gene3D" id="1.10.150.320">
    <property type="entry name" value="Photosystem II 12 kDa extrinsic protein"/>
    <property type="match status" value="1"/>
</dbReference>
<dbReference type="Pfam" id="PF12836">
    <property type="entry name" value="HHH_3"/>
    <property type="match status" value="1"/>
</dbReference>
<sequence length="114" mass="11976">MLHLRRRLLSAALLFALAPAFAFQSTLARAQAKPSAAAPAAAPRPVADSAKLDINTATVAQLKALPGVGDVYSQKIVAGRPYANKTQLTSKGILPQKTYDGIKDAIIAKQPAKK</sequence>
<keyword evidence="3" id="KW-1185">Reference proteome</keyword>
<dbReference type="STRING" id="474950.SAMN05421771_0334"/>
<accession>A0A1I6L6D9</accession>
<dbReference type="SUPFAM" id="SSF81585">
    <property type="entry name" value="PsbU/PolX domain-like"/>
    <property type="match status" value="1"/>
</dbReference>
<dbReference type="InterPro" id="IPR006311">
    <property type="entry name" value="TAT_signal"/>
</dbReference>
<feature type="signal peptide" evidence="1">
    <location>
        <begin position="1"/>
        <end position="22"/>
    </location>
</feature>
<keyword evidence="1" id="KW-0732">Signal</keyword>
<evidence type="ECO:0000256" key="1">
    <source>
        <dbReference type="SAM" id="SignalP"/>
    </source>
</evidence>
<protein>
    <submittedName>
        <fullName evidence="2">Helix-hairpin-helix motif-containing protein</fullName>
    </submittedName>
</protein>
<dbReference type="EMBL" id="FOZL01000001">
    <property type="protein sequence ID" value="SFR99055.1"/>
    <property type="molecule type" value="Genomic_DNA"/>
</dbReference>
<dbReference type="OrthoDB" id="9787778at2"/>